<protein>
    <submittedName>
        <fullName evidence="2">Uncharacterized protein</fullName>
    </submittedName>
</protein>
<dbReference type="PANTHER" id="PTHR38223">
    <property type="match status" value="1"/>
</dbReference>
<organism evidence="2 4">
    <name type="scientific">Punica granatum</name>
    <name type="common">Pomegranate</name>
    <dbReference type="NCBI Taxonomy" id="22663"/>
    <lineage>
        <taxon>Eukaryota</taxon>
        <taxon>Viridiplantae</taxon>
        <taxon>Streptophyta</taxon>
        <taxon>Embryophyta</taxon>
        <taxon>Tracheophyta</taxon>
        <taxon>Spermatophyta</taxon>
        <taxon>Magnoliopsida</taxon>
        <taxon>eudicotyledons</taxon>
        <taxon>Gunneridae</taxon>
        <taxon>Pentapetalae</taxon>
        <taxon>rosids</taxon>
        <taxon>malvids</taxon>
        <taxon>Myrtales</taxon>
        <taxon>Lythraceae</taxon>
        <taxon>Punica</taxon>
    </lineage>
</organism>
<comment type="caution">
    <text evidence="2">The sequence shown here is derived from an EMBL/GenBank/DDBJ whole genome shotgun (WGS) entry which is preliminary data.</text>
</comment>
<evidence type="ECO:0000313" key="5">
    <source>
        <dbReference type="Proteomes" id="UP000233551"/>
    </source>
</evidence>
<dbReference type="Proteomes" id="UP000233551">
    <property type="component" value="Unassembled WGS sequence"/>
</dbReference>
<reference evidence="3 5" key="3">
    <citation type="submission" date="2017-11" db="EMBL/GenBank/DDBJ databases">
        <title>De-novo sequencing of pomegranate (Punica granatum L.) genome.</title>
        <authorList>
            <person name="Akparov Z."/>
            <person name="Amiraslanov A."/>
            <person name="Hajiyeva S."/>
            <person name="Abbasov M."/>
            <person name="Kaur K."/>
            <person name="Hamwieh A."/>
            <person name="Solovyev V."/>
            <person name="Salamov A."/>
            <person name="Braich B."/>
            <person name="Kosarev P."/>
            <person name="Mahmoud A."/>
            <person name="Hajiyev E."/>
            <person name="Babayeva S."/>
            <person name="Izzatullayeva V."/>
            <person name="Mammadov A."/>
            <person name="Mammadov A."/>
            <person name="Sharifova S."/>
            <person name="Ojaghi J."/>
            <person name="Eynullazada K."/>
            <person name="Bayramov B."/>
            <person name="Abdulazimova A."/>
            <person name="Shahmuradov I."/>
        </authorList>
    </citation>
    <scope>NUCLEOTIDE SEQUENCE [LARGE SCALE GENOMIC DNA]</scope>
    <source>
        <strain evidence="3">AG2017</strain>
        <strain evidence="5">cv. AG2017</strain>
        <tissue evidence="3">Leaf</tissue>
    </source>
</reference>
<feature type="compositionally biased region" description="Basic and acidic residues" evidence="1">
    <location>
        <begin position="49"/>
        <end position="60"/>
    </location>
</feature>
<accession>A0A218XL11</accession>
<dbReference type="PANTHER" id="PTHR38223:SF4">
    <property type="match status" value="1"/>
</dbReference>
<evidence type="ECO:0000313" key="4">
    <source>
        <dbReference type="Proteomes" id="UP000197138"/>
    </source>
</evidence>
<name>A0A218XL11_PUNGR</name>
<feature type="region of interest" description="Disordered" evidence="1">
    <location>
        <begin position="19"/>
        <end position="60"/>
    </location>
</feature>
<reference evidence="4" key="1">
    <citation type="journal article" date="2017" name="Plant J.">
        <title>The pomegranate (Punica granatum L.) genome and the genomics of punicalagin biosynthesis.</title>
        <authorList>
            <person name="Qin G."/>
            <person name="Xu C."/>
            <person name="Ming R."/>
            <person name="Tang H."/>
            <person name="Guyot R."/>
            <person name="Kramer E.M."/>
            <person name="Hu Y."/>
            <person name="Yi X."/>
            <person name="Qi Y."/>
            <person name="Xu X."/>
            <person name="Gao Z."/>
            <person name="Pan H."/>
            <person name="Jian J."/>
            <person name="Tian Y."/>
            <person name="Yue Z."/>
            <person name="Xu Y."/>
        </authorList>
    </citation>
    <scope>NUCLEOTIDE SEQUENCE [LARGE SCALE GENOMIC DNA]</scope>
    <source>
        <strain evidence="4">cv. Dabenzi</strain>
    </source>
</reference>
<dbReference type="Proteomes" id="UP000197138">
    <property type="component" value="Unassembled WGS sequence"/>
</dbReference>
<proteinExistence type="predicted"/>
<dbReference type="EMBL" id="PGOL01003232">
    <property type="protein sequence ID" value="PKI42051.1"/>
    <property type="molecule type" value="Genomic_DNA"/>
</dbReference>
<dbReference type="EMBL" id="MTKT01001276">
    <property type="protein sequence ID" value="OWM85450.1"/>
    <property type="molecule type" value="Genomic_DNA"/>
</dbReference>
<reference evidence="2" key="2">
    <citation type="submission" date="2017-06" db="EMBL/GenBank/DDBJ databases">
        <title>The pomegranate genome and the genomics of punicalagin biosynthesis.</title>
        <authorList>
            <person name="Xu C."/>
        </authorList>
    </citation>
    <scope>NUCLEOTIDE SEQUENCE [LARGE SCALE GENOMIC DNA]</scope>
    <source>
        <tissue evidence="2">Fresh leaf</tissue>
    </source>
</reference>
<evidence type="ECO:0000313" key="3">
    <source>
        <dbReference type="EMBL" id="PKI42051.1"/>
    </source>
</evidence>
<sequence length="99" mass="11068">MAGLQYSFFPTDFFYPRHPPPPTMQFEPTSKAAPAAASLSLQSSIQRRMSGDEDDLKHPNDSSCNSCKLVKVLPCPSSLLALKLTHQDPHRITSFLRQH</sequence>
<evidence type="ECO:0000256" key="1">
    <source>
        <dbReference type="SAM" id="MobiDB-lite"/>
    </source>
</evidence>
<keyword evidence="5" id="KW-1185">Reference proteome</keyword>
<dbReference type="AlphaFoldDB" id="A0A218XL11"/>
<gene>
    <name evidence="2" type="ORF">CDL15_Pgr019074</name>
    <name evidence="3" type="ORF">CRG98_037504</name>
</gene>
<evidence type="ECO:0000313" key="2">
    <source>
        <dbReference type="EMBL" id="OWM85450.1"/>
    </source>
</evidence>
<feature type="compositionally biased region" description="Low complexity" evidence="1">
    <location>
        <begin position="30"/>
        <end position="44"/>
    </location>
</feature>